<evidence type="ECO:0000256" key="9">
    <source>
        <dbReference type="ARBA" id="ARBA00022842"/>
    </source>
</evidence>
<dbReference type="SUPFAM" id="SSF50800">
    <property type="entry name" value="PK beta-barrel domain-like"/>
    <property type="match status" value="1"/>
</dbReference>
<dbReference type="SUPFAM" id="SSF51621">
    <property type="entry name" value="Phosphoenolpyruvate/pyruvate domain"/>
    <property type="match status" value="1"/>
</dbReference>
<evidence type="ECO:0000256" key="6">
    <source>
        <dbReference type="ARBA" id="ARBA00022741"/>
    </source>
</evidence>
<evidence type="ECO:0000256" key="4">
    <source>
        <dbReference type="ARBA" id="ARBA00022679"/>
    </source>
</evidence>
<dbReference type="PANTHER" id="PTHR11817">
    <property type="entry name" value="PYRUVATE KINASE"/>
    <property type="match status" value="1"/>
</dbReference>
<dbReference type="RefSeq" id="WP_246251416.1">
    <property type="nucleotide sequence ID" value="NZ_CP049250.1"/>
</dbReference>
<comment type="similarity">
    <text evidence="2 12">Belongs to the pyruvate kinase family.</text>
</comment>
<dbReference type="Gene3D" id="2.40.33.10">
    <property type="entry name" value="PK beta-barrel domain-like"/>
    <property type="match status" value="1"/>
</dbReference>
<evidence type="ECO:0000256" key="11">
    <source>
        <dbReference type="ARBA" id="ARBA00023317"/>
    </source>
</evidence>
<accession>A0A7W6LIE5</accession>
<evidence type="ECO:0000256" key="3">
    <source>
        <dbReference type="ARBA" id="ARBA00012142"/>
    </source>
</evidence>
<dbReference type="GO" id="GO:0016301">
    <property type="term" value="F:kinase activity"/>
    <property type="evidence" value="ECO:0007669"/>
    <property type="project" value="UniProtKB-KW"/>
</dbReference>
<dbReference type="EMBL" id="JACIEC010000002">
    <property type="protein sequence ID" value="MBB4143797.1"/>
    <property type="molecule type" value="Genomic_DNA"/>
</dbReference>
<dbReference type="GO" id="GO:0030955">
    <property type="term" value="F:potassium ion binding"/>
    <property type="evidence" value="ECO:0007669"/>
    <property type="project" value="InterPro"/>
</dbReference>
<dbReference type="EC" id="2.7.1.40" evidence="3 12"/>
<evidence type="ECO:0000256" key="10">
    <source>
        <dbReference type="ARBA" id="ARBA00023152"/>
    </source>
</evidence>
<dbReference type="Pfam" id="PF00224">
    <property type="entry name" value="PK"/>
    <property type="match status" value="1"/>
</dbReference>
<sequence>MPTIQPQIHSLGDSRAGSTEMAALYAELLSLREEVAEEAGAAFTEQLQAKDLDASETRRTLNLLHYLALRRRDLRPLQRRLMVQGLSSLGRLEGRVLPTLDAVLATLAPHADTTTPHARPNEDTFFFGEAALAREAERLLGAAPAHRRGRIMVTLPGDAAGRPEFIEDLVRRGMNIARINSAHDDPECWLAMAGHVRAAAQKFGSPVKILMDIAGPKIRTEKVLPEKKLKLQLGDMLRLVANGEPFLDNEVKASASVSLPEIVTRLSIGDRVRYDDGKLEGTVEALTRGEALIRVNRCKTGGTRLKPEKGLNLPDTVLGLSPLTAKDETDLATVVTCADMIGYSFVSRPEDIDLLEAALEKLPPRKTPLGLVAKIEHPQAVHNLPALIAAAAGSHRPFGVMIARGDLAAELGFERVAEMQEEILWICEAASVPTIWATQVLEDLVKDGLPSRGEMTDAAMAARAECVMLNKGPAVAEAVELLDYLLAKMDEHMVKKTPMLRALNSW</sequence>
<dbReference type="InterPro" id="IPR015806">
    <property type="entry name" value="Pyrv_Knase_insert_dom_sf"/>
</dbReference>
<dbReference type="InterPro" id="IPR015793">
    <property type="entry name" value="Pyrv_Knase_brl"/>
</dbReference>
<keyword evidence="10 12" id="KW-0324">Glycolysis</keyword>
<reference evidence="14 15" key="1">
    <citation type="submission" date="2020-08" db="EMBL/GenBank/DDBJ databases">
        <title>Genomic Encyclopedia of Type Strains, Phase IV (KMG-IV): sequencing the most valuable type-strain genomes for metagenomic binning, comparative biology and taxonomic classification.</title>
        <authorList>
            <person name="Goeker M."/>
        </authorList>
    </citation>
    <scope>NUCLEOTIDE SEQUENCE [LARGE SCALE GENOMIC DNA]</scope>
    <source>
        <strain evidence="14 15">DSM 29514</strain>
    </source>
</reference>
<evidence type="ECO:0000256" key="2">
    <source>
        <dbReference type="ARBA" id="ARBA00008663"/>
    </source>
</evidence>
<dbReference type="Proteomes" id="UP000519897">
    <property type="component" value="Unassembled WGS sequence"/>
</dbReference>
<comment type="caution">
    <text evidence="14">The sequence shown here is derived from an EMBL/GenBank/DDBJ whole genome shotgun (WGS) entry which is preliminary data.</text>
</comment>
<evidence type="ECO:0000256" key="12">
    <source>
        <dbReference type="RuleBase" id="RU000504"/>
    </source>
</evidence>
<comment type="catalytic activity">
    <reaction evidence="12">
        <text>pyruvate + ATP = phosphoenolpyruvate + ADP + H(+)</text>
        <dbReference type="Rhea" id="RHEA:18157"/>
        <dbReference type="ChEBI" id="CHEBI:15361"/>
        <dbReference type="ChEBI" id="CHEBI:15378"/>
        <dbReference type="ChEBI" id="CHEBI:30616"/>
        <dbReference type="ChEBI" id="CHEBI:58702"/>
        <dbReference type="ChEBI" id="CHEBI:456216"/>
        <dbReference type="EC" id="2.7.1.40"/>
    </reaction>
</comment>
<dbReference type="GO" id="GO:0000287">
    <property type="term" value="F:magnesium ion binding"/>
    <property type="evidence" value="ECO:0007669"/>
    <property type="project" value="InterPro"/>
</dbReference>
<proteinExistence type="inferred from homology"/>
<dbReference type="InterPro" id="IPR011037">
    <property type="entry name" value="Pyrv_Knase-like_insert_dom_sf"/>
</dbReference>
<evidence type="ECO:0000256" key="5">
    <source>
        <dbReference type="ARBA" id="ARBA00022723"/>
    </source>
</evidence>
<dbReference type="InterPro" id="IPR040442">
    <property type="entry name" value="Pyrv_kinase-like_dom_sf"/>
</dbReference>
<comment type="pathway">
    <text evidence="1 12">Carbohydrate degradation; glycolysis; pyruvate from D-glyceraldehyde 3-phosphate: step 5/5.</text>
</comment>
<keyword evidence="11 14" id="KW-0670">Pyruvate</keyword>
<evidence type="ECO:0000256" key="8">
    <source>
        <dbReference type="ARBA" id="ARBA00022840"/>
    </source>
</evidence>
<evidence type="ECO:0000259" key="13">
    <source>
        <dbReference type="Pfam" id="PF00224"/>
    </source>
</evidence>
<dbReference type="GO" id="GO:0005524">
    <property type="term" value="F:ATP binding"/>
    <property type="evidence" value="ECO:0007669"/>
    <property type="project" value="UniProtKB-KW"/>
</dbReference>
<dbReference type="AlphaFoldDB" id="A0A7W6LIE5"/>
<keyword evidence="7 12" id="KW-0418">Kinase</keyword>
<dbReference type="GO" id="GO:0004743">
    <property type="term" value="F:pyruvate kinase activity"/>
    <property type="evidence" value="ECO:0007669"/>
    <property type="project" value="UniProtKB-EC"/>
</dbReference>
<dbReference type="PRINTS" id="PR01050">
    <property type="entry name" value="PYRUVTKNASE"/>
</dbReference>
<dbReference type="InterPro" id="IPR001697">
    <property type="entry name" value="Pyr_Knase"/>
</dbReference>
<keyword evidence="5" id="KW-0479">Metal-binding</keyword>
<dbReference type="UniPathway" id="UPA00109">
    <property type="reaction ID" value="UER00188"/>
</dbReference>
<dbReference type="InterPro" id="IPR015813">
    <property type="entry name" value="Pyrv/PenolPyrv_kinase-like_dom"/>
</dbReference>
<keyword evidence="8" id="KW-0067">ATP-binding</keyword>
<protein>
    <recommendedName>
        <fullName evidence="3 12">Pyruvate kinase</fullName>
        <ecNumber evidence="3 12">2.7.1.40</ecNumber>
    </recommendedName>
</protein>
<keyword evidence="4 12" id="KW-0808">Transferase</keyword>
<evidence type="ECO:0000313" key="15">
    <source>
        <dbReference type="Proteomes" id="UP000519897"/>
    </source>
</evidence>
<evidence type="ECO:0000256" key="1">
    <source>
        <dbReference type="ARBA" id="ARBA00004997"/>
    </source>
</evidence>
<organism evidence="14 15">
    <name type="scientific">Rhizobium rhizoryzae</name>
    <dbReference type="NCBI Taxonomy" id="451876"/>
    <lineage>
        <taxon>Bacteria</taxon>
        <taxon>Pseudomonadati</taxon>
        <taxon>Pseudomonadota</taxon>
        <taxon>Alphaproteobacteria</taxon>
        <taxon>Hyphomicrobiales</taxon>
        <taxon>Rhizobiaceae</taxon>
        <taxon>Rhizobium/Agrobacterium group</taxon>
        <taxon>Rhizobium</taxon>
    </lineage>
</organism>
<dbReference type="Gene3D" id="3.20.20.60">
    <property type="entry name" value="Phosphoenolpyruvate-binding domains"/>
    <property type="match status" value="1"/>
</dbReference>
<evidence type="ECO:0000256" key="7">
    <source>
        <dbReference type="ARBA" id="ARBA00022777"/>
    </source>
</evidence>
<keyword evidence="15" id="KW-1185">Reference proteome</keyword>
<feature type="domain" description="Pyruvate kinase barrel" evidence="13">
    <location>
        <begin position="147"/>
        <end position="471"/>
    </location>
</feature>
<name>A0A7W6LIE5_9HYPH</name>
<keyword evidence="9 12" id="KW-0460">Magnesium</keyword>
<evidence type="ECO:0000313" key="14">
    <source>
        <dbReference type="EMBL" id="MBB4143797.1"/>
    </source>
</evidence>
<gene>
    <name evidence="14" type="ORF">GGQ72_002349</name>
</gene>
<keyword evidence="6" id="KW-0547">Nucleotide-binding</keyword>